<reference evidence="1" key="1">
    <citation type="submission" date="2020-09" db="EMBL/GenBank/DDBJ databases">
        <title>Genome-Enabled Discovery of Anthraquinone Biosynthesis in Senna tora.</title>
        <authorList>
            <person name="Kang S.-H."/>
            <person name="Pandey R.P."/>
            <person name="Lee C.-M."/>
            <person name="Sim J.-S."/>
            <person name="Jeong J.-T."/>
            <person name="Choi B.-S."/>
            <person name="Jung M."/>
            <person name="Ginzburg D."/>
            <person name="Zhao K."/>
            <person name="Won S.Y."/>
            <person name="Oh T.-J."/>
            <person name="Yu Y."/>
            <person name="Kim N.-H."/>
            <person name="Lee O.R."/>
            <person name="Lee T.-H."/>
            <person name="Bashyal P."/>
            <person name="Kim T.-S."/>
            <person name="Lee W.-H."/>
            <person name="Kawkins C."/>
            <person name="Kim C.-K."/>
            <person name="Kim J.S."/>
            <person name="Ahn B.O."/>
            <person name="Rhee S.Y."/>
            <person name="Sohng J.K."/>
        </authorList>
    </citation>
    <scope>NUCLEOTIDE SEQUENCE</scope>
    <source>
        <tissue evidence="1">Leaf</tissue>
    </source>
</reference>
<evidence type="ECO:0000313" key="2">
    <source>
        <dbReference type="Proteomes" id="UP000634136"/>
    </source>
</evidence>
<keyword evidence="2" id="KW-1185">Reference proteome</keyword>
<proteinExistence type="predicted"/>
<accession>A0A834SY75</accession>
<gene>
    <name evidence="1" type="ORF">G2W53_032892</name>
</gene>
<comment type="caution">
    <text evidence="1">The sequence shown here is derived from an EMBL/GenBank/DDBJ whole genome shotgun (WGS) entry which is preliminary data.</text>
</comment>
<dbReference type="EMBL" id="JAAIUW010000010">
    <property type="protein sequence ID" value="KAF7811916.1"/>
    <property type="molecule type" value="Genomic_DNA"/>
</dbReference>
<evidence type="ECO:0000313" key="1">
    <source>
        <dbReference type="EMBL" id="KAF7811916.1"/>
    </source>
</evidence>
<name>A0A834SY75_9FABA</name>
<protein>
    <submittedName>
        <fullName evidence="1">MLO-like protein 6</fullName>
    </submittedName>
</protein>
<dbReference type="Proteomes" id="UP000634136">
    <property type="component" value="Unassembled WGS sequence"/>
</dbReference>
<sequence length="28" mass="2896">MAMDIASKTKHTTATAHVGVCSNVSSFT</sequence>
<organism evidence="1 2">
    <name type="scientific">Senna tora</name>
    <dbReference type="NCBI Taxonomy" id="362788"/>
    <lineage>
        <taxon>Eukaryota</taxon>
        <taxon>Viridiplantae</taxon>
        <taxon>Streptophyta</taxon>
        <taxon>Embryophyta</taxon>
        <taxon>Tracheophyta</taxon>
        <taxon>Spermatophyta</taxon>
        <taxon>Magnoliopsida</taxon>
        <taxon>eudicotyledons</taxon>
        <taxon>Gunneridae</taxon>
        <taxon>Pentapetalae</taxon>
        <taxon>rosids</taxon>
        <taxon>fabids</taxon>
        <taxon>Fabales</taxon>
        <taxon>Fabaceae</taxon>
        <taxon>Caesalpinioideae</taxon>
        <taxon>Cassia clade</taxon>
        <taxon>Senna</taxon>
    </lineage>
</organism>
<dbReference type="AlphaFoldDB" id="A0A834SY75"/>